<comment type="caution">
    <text evidence="2">The sequence shown here is derived from an EMBL/GenBank/DDBJ whole genome shotgun (WGS) entry which is preliminary data.</text>
</comment>
<feature type="compositionally biased region" description="Low complexity" evidence="1">
    <location>
        <begin position="24"/>
        <end position="43"/>
    </location>
</feature>
<gene>
    <name evidence="2" type="ORF">HINF_LOCUS10422</name>
    <name evidence="3" type="ORF">HINF_LOCUS58553</name>
</gene>
<reference evidence="2" key="1">
    <citation type="submission" date="2023-06" db="EMBL/GenBank/DDBJ databases">
        <authorList>
            <person name="Kurt Z."/>
        </authorList>
    </citation>
    <scope>NUCLEOTIDE SEQUENCE</scope>
</reference>
<organism evidence="2">
    <name type="scientific">Hexamita inflata</name>
    <dbReference type="NCBI Taxonomy" id="28002"/>
    <lineage>
        <taxon>Eukaryota</taxon>
        <taxon>Metamonada</taxon>
        <taxon>Diplomonadida</taxon>
        <taxon>Hexamitidae</taxon>
        <taxon>Hexamitinae</taxon>
        <taxon>Hexamita</taxon>
    </lineage>
</organism>
<dbReference type="EMBL" id="CATOUU010000263">
    <property type="protein sequence ID" value="CAI9922777.1"/>
    <property type="molecule type" value="Genomic_DNA"/>
</dbReference>
<keyword evidence="4" id="KW-1185">Reference proteome</keyword>
<dbReference type="AlphaFoldDB" id="A0AA86NM33"/>
<accession>A0AA86NM33</accession>
<feature type="region of interest" description="Disordered" evidence="1">
    <location>
        <begin position="1"/>
        <end position="44"/>
    </location>
</feature>
<dbReference type="Proteomes" id="UP001642409">
    <property type="component" value="Unassembled WGS sequence"/>
</dbReference>
<dbReference type="EMBL" id="CAXDID020000330">
    <property type="protein sequence ID" value="CAL6077711.1"/>
    <property type="molecule type" value="Genomic_DNA"/>
</dbReference>
<reference evidence="3 4" key="2">
    <citation type="submission" date="2024-07" db="EMBL/GenBank/DDBJ databases">
        <authorList>
            <person name="Akdeniz Z."/>
        </authorList>
    </citation>
    <scope>NUCLEOTIDE SEQUENCE [LARGE SCALE GENOMIC DNA]</scope>
</reference>
<evidence type="ECO:0000313" key="4">
    <source>
        <dbReference type="Proteomes" id="UP001642409"/>
    </source>
</evidence>
<sequence length="166" mass="19514">MPSSRPRTPPPIRSRNQKARSPRQRTWSSSRYSTTTPSSGPRSCTEPTDVILQFVMYSLRMYRPRLNFYCLQFSLSTVLYRIRNTFSNFTCACLAEKQDSSRPFVIYISNRIRLVHVFYGNTKMNSVLYNSVLKKLIIYNLNYISRQRDFNHLSVFVETLCKSIII</sequence>
<evidence type="ECO:0000256" key="1">
    <source>
        <dbReference type="SAM" id="MobiDB-lite"/>
    </source>
</evidence>
<name>A0AA86NM33_9EUKA</name>
<evidence type="ECO:0000313" key="3">
    <source>
        <dbReference type="EMBL" id="CAL6077711.1"/>
    </source>
</evidence>
<proteinExistence type="predicted"/>
<protein>
    <submittedName>
        <fullName evidence="3">Hypothetical_protein</fullName>
    </submittedName>
</protein>
<evidence type="ECO:0000313" key="2">
    <source>
        <dbReference type="EMBL" id="CAI9922777.1"/>
    </source>
</evidence>